<reference evidence="1" key="1">
    <citation type="journal article" date="2015" name="Nature">
        <title>Complex archaea that bridge the gap between prokaryotes and eukaryotes.</title>
        <authorList>
            <person name="Spang A."/>
            <person name="Saw J.H."/>
            <person name="Jorgensen S.L."/>
            <person name="Zaremba-Niedzwiedzka K."/>
            <person name="Martijn J."/>
            <person name="Lind A.E."/>
            <person name="van Eijk R."/>
            <person name="Schleper C."/>
            <person name="Guy L."/>
            <person name="Ettema T.J."/>
        </authorList>
    </citation>
    <scope>NUCLEOTIDE SEQUENCE</scope>
</reference>
<dbReference type="PANTHER" id="PTHR30372">
    <property type="entry name" value="LIPID-A-DISACCHARIDE SYNTHASE"/>
    <property type="match status" value="1"/>
</dbReference>
<dbReference type="GO" id="GO:0005543">
    <property type="term" value="F:phospholipid binding"/>
    <property type="evidence" value="ECO:0007669"/>
    <property type="project" value="TreeGrafter"/>
</dbReference>
<protein>
    <submittedName>
        <fullName evidence="1">Uncharacterized protein</fullName>
    </submittedName>
</protein>
<name>A0A0F9N5C4_9ZZZZ</name>
<dbReference type="GO" id="GO:0009245">
    <property type="term" value="P:lipid A biosynthetic process"/>
    <property type="evidence" value="ECO:0007669"/>
    <property type="project" value="InterPro"/>
</dbReference>
<gene>
    <name evidence="1" type="ORF">LCGC14_1008800</name>
</gene>
<feature type="non-terminal residue" evidence="1">
    <location>
        <position position="252"/>
    </location>
</feature>
<dbReference type="Pfam" id="PF02684">
    <property type="entry name" value="LpxB"/>
    <property type="match status" value="1"/>
</dbReference>
<proteinExistence type="predicted"/>
<dbReference type="SUPFAM" id="SSF53756">
    <property type="entry name" value="UDP-Glycosyltransferase/glycogen phosphorylase"/>
    <property type="match status" value="1"/>
</dbReference>
<comment type="caution">
    <text evidence="1">The sequence shown here is derived from an EMBL/GenBank/DDBJ whole genome shotgun (WGS) entry which is preliminary data.</text>
</comment>
<dbReference type="GO" id="GO:0016020">
    <property type="term" value="C:membrane"/>
    <property type="evidence" value="ECO:0007669"/>
    <property type="project" value="GOC"/>
</dbReference>
<organism evidence="1">
    <name type="scientific">marine sediment metagenome</name>
    <dbReference type="NCBI Taxonomy" id="412755"/>
    <lineage>
        <taxon>unclassified sequences</taxon>
        <taxon>metagenomes</taxon>
        <taxon>ecological metagenomes</taxon>
    </lineage>
</organism>
<dbReference type="PANTHER" id="PTHR30372:SF6">
    <property type="entry name" value="LIPID-A-DISACCHARIDE SYNTHASE"/>
    <property type="match status" value="1"/>
</dbReference>
<dbReference type="EMBL" id="LAZR01003949">
    <property type="protein sequence ID" value="KKN13204.1"/>
    <property type="molecule type" value="Genomic_DNA"/>
</dbReference>
<dbReference type="InterPro" id="IPR003835">
    <property type="entry name" value="Glyco_trans_19"/>
</dbReference>
<accession>A0A0F9N5C4</accession>
<sequence>MHIFMVTNSPGEVMGWVKPAAEKLKEKQKETIITVVIPPCQYASGMEDEVAGEIPAVDSVVGPSQYLKYLFLGSRPSSFRQAKKGVIVFLGGDPFHALLLSKRLKLPAVAYIQNLRWKKSFKRFMVLNGAVRERFVAQGAKEKKVVVVGDLAKDGMRVKMSAKEIFNYWGLAPGYLVISFLPGSRLEEIRYMTPFFLKAAELIKKEFPSSQFLLILSPFVSKKELNAVDEESLGKTFLGVGAKLKKESGQWN</sequence>
<dbReference type="GO" id="GO:0008915">
    <property type="term" value="F:lipid-A-disaccharide synthase activity"/>
    <property type="evidence" value="ECO:0007669"/>
    <property type="project" value="InterPro"/>
</dbReference>
<dbReference type="AlphaFoldDB" id="A0A0F9N5C4"/>
<evidence type="ECO:0000313" key="1">
    <source>
        <dbReference type="EMBL" id="KKN13204.1"/>
    </source>
</evidence>